<dbReference type="PANTHER" id="PTHR30373">
    <property type="entry name" value="UPF0603 PROTEIN YGCG"/>
    <property type="match status" value="1"/>
</dbReference>
<keyword evidence="1" id="KW-1133">Transmembrane helix</keyword>
<dbReference type="STRING" id="340177.Cag_1771"/>
<protein>
    <recommendedName>
        <fullName evidence="2">TPM domain-containing protein</fullName>
    </recommendedName>
</protein>
<sequence length="251" mass="28747">MTFADFSEKKFPIKIQTMKHPEEKFLTQAERQRIEERIAAAEKRTSGEIVVKVVAESYHYPLEAMQGSLLLAIMVGIAVALLISEETMWLFFTFFGFSFFSAPHTESMWFFLAIFSVSFMVFHELLKRVSFLKRIFVRKANMREEVEEGATYSFFRRNIHHTVNRTGILIYISLFEHRVRVVADQGINEKVTQSDWDEVVTIIINGIKTGKQADAIATAVDRCANILAAHFPITTGDRNELSNKVILGRNG</sequence>
<evidence type="ECO:0000313" key="3">
    <source>
        <dbReference type="EMBL" id="ABB29022.1"/>
    </source>
</evidence>
<evidence type="ECO:0000259" key="2">
    <source>
        <dbReference type="Pfam" id="PF04536"/>
    </source>
</evidence>
<evidence type="ECO:0000256" key="1">
    <source>
        <dbReference type="SAM" id="Phobius"/>
    </source>
</evidence>
<feature type="domain" description="TPM" evidence="2">
    <location>
        <begin position="147"/>
        <end position="224"/>
    </location>
</feature>
<reference evidence="3" key="1">
    <citation type="submission" date="2005-08" db="EMBL/GenBank/DDBJ databases">
        <title>Complete sequence of Chlorobium chlorochromatii CaD3.</title>
        <authorList>
            <person name="Copeland A."/>
            <person name="Lucas S."/>
            <person name="Lapidus A."/>
            <person name="Barry K."/>
            <person name="Detter J.C."/>
            <person name="Glavina T."/>
            <person name="Hammon N."/>
            <person name="Israni S."/>
            <person name="Pitluck S."/>
            <person name="Bryant D."/>
            <person name="Schmutz J."/>
            <person name="Larimer F."/>
            <person name="Land M."/>
            <person name="Kyrpides N."/>
            <person name="Ivanova N."/>
            <person name="Richardson P."/>
        </authorList>
    </citation>
    <scope>NUCLEOTIDE SEQUENCE [LARGE SCALE GENOMIC DNA]</scope>
    <source>
        <strain evidence="3">CaD3</strain>
    </source>
</reference>
<dbReference type="HOGENOM" id="CLU_086382_0_2_10"/>
<dbReference type="Pfam" id="PF04536">
    <property type="entry name" value="TPM_phosphatase"/>
    <property type="match status" value="1"/>
</dbReference>
<proteinExistence type="predicted"/>
<organism evidence="3">
    <name type="scientific">Chlorobium chlorochromatii (strain CaD3)</name>
    <dbReference type="NCBI Taxonomy" id="340177"/>
    <lineage>
        <taxon>Bacteria</taxon>
        <taxon>Pseudomonadati</taxon>
        <taxon>Chlorobiota</taxon>
        <taxon>Chlorobiia</taxon>
        <taxon>Chlorobiales</taxon>
        <taxon>Chlorobiaceae</taxon>
        <taxon>Chlorobium/Pelodictyon group</taxon>
        <taxon>Chlorobium</taxon>
    </lineage>
</organism>
<name>Q3APQ3_CHLCH</name>
<dbReference type="eggNOG" id="COG3762">
    <property type="taxonomic scope" value="Bacteria"/>
</dbReference>
<feature type="transmembrane region" description="Helical" evidence="1">
    <location>
        <begin position="69"/>
        <end position="95"/>
    </location>
</feature>
<keyword evidence="1" id="KW-0812">Transmembrane</keyword>
<dbReference type="InterPro" id="IPR007621">
    <property type="entry name" value="TPM_dom"/>
</dbReference>
<dbReference type="PANTHER" id="PTHR30373:SF8">
    <property type="entry name" value="BLL7265 PROTEIN"/>
    <property type="match status" value="1"/>
</dbReference>
<dbReference type="EMBL" id="CP000108">
    <property type="protein sequence ID" value="ABB29022.1"/>
    <property type="molecule type" value="Genomic_DNA"/>
</dbReference>
<keyword evidence="1" id="KW-0472">Membrane</keyword>
<dbReference type="Gene3D" id="3.10.310.50">
    <property type="match status" value="1"/>
</dbReference>
<gene>
    <name evidence="3" type="ordered locus">Cag_1771</name>
</gene>
<accession>Q3APQ3</accession>
<feature type="transmembrane region" description="Helical" evidence="1">
    <location>
        <begin position="107"/>
        <end position="126"/>
    </location>
</feature>
<dbReference type="AlphaFoldDB" id="Q3APQ3"/>
<dbReference type="KEGG" id="cch:Cag_1771"/>